<comment type="caution">
    <text evidence="1">The sequence shown here is derived from an EMBL/GenBank/DDBJ whole genome shotgun (WGS) entry which is preliminary data.</text>
</comment>
<evidence type="ECO:0000313" key="2">
    <source>
        <dbReference type="Proteomes" id="UP001607303"/>
    </source>
</evidence>
<keyword evidence="2" id="KW-1185">Reference proteome</keyword>
<reference evidence="1 2" key="1">
    <citation type="journal article" date="2024" name="Ann. Entomol. Soc. Am.">
        <title>Genomic analyses of the southern and eastern yellowjacket wasps (Hymenoptera: Vespidae) reveal evolutionary signatures of social life.</title>
        <authorList>
            <person name="Catto M.A."/>
            <person name="Caine P.B."/>
            <person name="Orr S.E."/>
            <person name="Hunt B.G."/>
            <person name="Goodisman M.A.D."/>
        </authorList>
    </citation>
    <scope>NUCLEOTIDE SEQUENCE [LARGE SCALE GENOMIC DNA]</scope>
    <source>
        <strain evidence="1">232</strain>
        <tissue evidence="1">Head and thorax</tissue>
    </source>
</reference>
<evidence type="ECO:0000313" key="1">
    <source>
        <dbReference type="EMBL" id="KAL2730456.1"/>
    </source>
</evidence>
<dbReference type="AlphaFoldDB" id="A0ABD2BCI6"/>
<organism evidence="1 2">
    <name type="scientific">Vespula maculifrons</name>
    <name type="common">Eastern yellow jacket</name>
    <name type="synonym">Wasp</name>
    <dbReference type="NCBI Taxonomy" id="7453"/>
    <lineage>
        <taxon>Eukaryota</taxon>
        <taxon>Metazoa</taxon>
        <taxon>Ecdysozoa</taxon>
        <taxon>Arthropoda</taxon>
        <taxon>Hexapoda</taxon>
        <taxon>Insecta</taxon>
        <taxon>Pterygota</taxon>
        <taxon>Neoptera</taxon>
        <taxon>Endopterygota</taxon>
        <taxon>Hymenoptera</taxon>
        <taxon>Apocrita</taxon>
        <taxon>Aculeata</taxon>
        <taxon>Vespoidea</taxon>
        <taxon>Vespidae</taxon>
        <taxon>Vespinae</taxon>
        <taxon>Vespula</taxon>
    </lineage>
</organism>
<dbReference type="EMBL" id="JAYRBN010000091">
    <property type="protein sequence ID" value="KAL2730456.1"/>
    <property type="molecule type" value="Genomic_DNA"/>
</dbReference>
<name>A0ABD2BCI6_VESMC</name>
<proteinExistence type="predicted"/>
<gene>
    <name evidence="1" type="ORF">V1477_016267</name>
</gene>
<feature type="non-terminal residue" evidence="1">
    <location>
        <position position="1"/>
    </location>
</feature>
<protein>
    <submittedName>
        <fullName evidence="1">Uncharacterized protein</fullName>
    </submittedName>
</protein>
<accession>A0ABD2BCI6</accession>
<dbReference type="Proteomes" id="UP001607303">
    <property type="component" value="Unassembled WGS sequence"/>
</dbReference>
<sequence length="200" mass="22397">EISVVRRLCKYKGNVWQCRQRLRETVIKYVESELTEWICCRYCDRSLLTVNEAFNVMYHLEMCLKNFTFKKQLFSNKENVPTAMRREFGISDLALDAIGGKAKAAPSAVPGAVPPVLHGAMTHAIINPTSRFAEVMYGGLFEPLSFNNDLGLYLEEHSCFPNCVSETSKNNADELTETSASVLFPSRSKASQVSTVKVGE</sequence>